<evidence type="ECO:0000259" key="4">
    <source>
        <dbReference type="PROSITE" id="PS50404"/>
    </source>
</evidence>
<dbReference type="SUPFAM" id="SSF47616">
    <property type="entry name" value="GST C-terminal domain-like"/>
    <property type="match status" value="2"/>
</dbReference>
<dbReference type="Gene3D" id="1.20.1050.10">
    <property type="match status" value="2"/>
</dbReference>
<dbReference type="Pfam" id="PF13410">
    <property type="entry name" value="GST_C_2"/>
    <property type="match status" value="1"/>
</dbReference>
<dbReference type="Gene3D" id="3.40.30.10">
    <property type="entry name" value="Glutaredoxin"/>
    <property type="match status" value="1"/>
</dbReference>
<dbReference type="SUPFAM" id="SSF52833">
    <property type="entry name" value="Thioredoxin-like"/>
    <property type="match status" value="1"/>
</dbReference>
<dbReference type="PROSITE" id="PS50405">
    <property type="entry name" value="GST_CTER"/>
    <property type="match status" value="1"/>
</dbReference>
<dbReference type="InterPro" id="IPR045073">
    <property type="entry name" value="Omega/Tau-like"/>
</dbReference>
<gene>
    <name evidence="6" type="ORF">RJ640_005897</name>
</gene>
<dbReference type="InterPro" id="IPR045074">
    <property type="entry name" value="GST_C_Tau"/>
</dbReference>
<evidence type="ECO:0000313" key="6">
    <source>
        <dbReference type="EMBL" id="KAK2968710.1"/>
    </source>
</evidence>
<dbReference type="GO" id="GO:0006749">
    <property type="term" value="P:glutathione metabolic process"/>
    <property type="evidence" value="ECO:0007669"/>
    <property type="project" value="InterPro"/>
</dbReference>
<feature type="domain" description="GST C-terminal" evidence="5">
    <location>
        <begin position="317"/>
        <end position="442"/>
    </location>
</feature>
<evidence type="ECO:0000256" key="2">
    <source>
        <dbReference type="ARBA" id="ARBA00022679"/>
    </source>
</evidence>
<dbReference type="InterPro" id="IPR004045">
    <property type="entry name" value="Glutathione_S-Trfase_N"/>
</dbReference>
<dbReference type="EC" id="2.5.1.18" evidence="1"/>
<proteinExistence type="predicted"/>
<evidence type="ECO:0000256" key="1">
    <source>
        <dbReference type="ARBA" id="ARBA00012452"/>
    </source>
</evidence>
<dbReference type="PROSITE" id="PS50404">
    <property type="entry name" value="GST_NTER"/>
    <property type="match status" value="1"/>
</dbReference>
<dbReference type="InterPro" id="IPR040079">
    <property type="entry name" value="Glutathione_S-Trfase"/>
</dbReference>
<protein>
    <recommendedName>
        <fullName evidence="1">glutathione transferase</fullName>
        <ecNumber evidence="1">2.5.1.18</ecNumber>
    </recommendedName>
</protein>
<organism evidence="6 7">
    <name type="scientific">Escallonia rubra</name>
    <dbReference type="NCBI Taxonomy" id="112253"/>
    <lineage>
        <taxon>Eukaryota</taxon>
        <taxon>Viridiplantae</taxon>
        <taxon>Streptophyta</taxon>
        <taxon>Embryophyta</taxon>
        <taxon>Tracheophyta</taxon>
        <taxon>Spermatophyta</taxon>
        <taxon>Magnoliopsida</taxon>
        <taxon>eudicotyledons</taxon>
        <taxon>Gunneridae</taxon>
        <taxon>Pentapetalae</taxon>
        <taxon>asterids</taxon>
        <taxon>campanulids</taxon>
        <taxon>Escalloniales</taxon>
        <taxon>Escalloniaceae</taxon>
        <taxon>Escallonia</taxon>
    </lineage>
</organism>
<keyword evidence="2" id="KW-0808">Transferase</keyword>
<evidence type="ECO:0000313" key="7">
    <source>
        <dbReference type="Proteomes" id="UP001187471"/>
    </source>
</evidence>
<dbReference type="GO" id="GO:0004364">
    <property type="term" value="F:glutathione transferase activity"/>
    <property type="evidence" value="ECO:0007669"/>
    <property type="project" value="UniProtKB-EC"/>
</dbReference>
<dbReference type="AlphaFoldDB" id="A0AA88R0Y6"/>
<comment type="caution">
    <text evidence="6">The sequence shown here is derived from an EMBL/GenBank/DDBJ whole genome shotgun (WGS) entry which is preliminary data.</text>
</comment>
<accession>A0AA88R0Y6</accession>
<reference evidence="6" key="1">
    <citation type="submission" date="2022-12" db="EMBL/GenBank/DDBJ databases">
        <title>Draft genome assemblies for two species of Escallonia (Escalloniales).</title>
        <authorList>
            <person name="Chanderbali A."/>
            <person name="Dervinis C."/>
            <person name="Anghel I."/>
            <person name="Soltis D."/>
            <person name="Soltis P."/>
            <person name="Zapata F."/>
        </authorList>
    </citation>
    <scope>NUCLEOTIDE SEQUENCE</scope>
    <source>
        <strain evidence="6">UCBG92.1500</strain>
        <tissue evidence="6">Leaf</tissue>
    </source>
</reference>
<sequence length="488" mass="54554">MTTEVILLDFLPSMFGMRVRIALAEKDIEYEYREEDLRNKSPLLLEMNPVHKKIPVLIHNGKPVCESLIIVQYIDELRKDRAPLLPSNPWGKAHARFWADFIDKKASLNLIKGVLRVTSGGSRSVVIGCGEEMNESLVCLSAQCTHMGLEASEQQFIWVVRRGKEEEEEKWLPGGFEETVRSNCPRLNLIICIRNPAQALENRGGGAYMASSKVMASTSPANPDLPRDSSIHSLAASGLQADQSKSFGSMNMDELLKNIYADSDAFPSSAEVWKEIVAKGGGGGEVNRTLDEVWKEVFAGGGGGNGGSREPEMTLEDFLTKAGAVREEDVRMSAISAGYGFLWEKQGEGAEAAKKEFIHCLKLLEGELGDKPYFGGETFGYLDIALITFYSWFYSYETYGNFSIEAECPRLIEWCKRCMEKESVSRSLPDPQKILDFNKPRLVGSYIDFKLLFPLQDFYFSFMVQNGEITAMEAMAKLAVHHKVNRRG</sequence>
<dbReference type="Proteomes" id="UP001187471">
    <property type="component" value="Unassembled WGS sequence"/>
</dbReference>
<dbReference type="InterPro" id="IPR036249">
    <property type="entry name" value="Thioredoxin-like_sf"/>
</dbReference>
<dbReference type="InterPro" id="IPR010987">
    <property type="entry name" value="Glutathione-S-Trfase_C-like"/>
</dbReference>
<dbReference type="SFLD" id="SFLDS00019">
    <property type="entry name" value="Glutathione_Transferase_(cytos"/>
    <property type="match status" value="1"/>
</dbReference>
<feature type="domain" description="GST N-terminal" evidence="4">
    <location>
        <begin position="3"/>
        <end position="82"/>
    </location>
</feature>
<dbReference type="GO" id="GO:0005737">
    <property type="term" value="C:cytoplasm"/>
    <property type="evidence" value="ECO:0007669"/>
    <property type="project" value="TreeGrafter"/>
</dbReference>
<name>A0AA88R0Y6_9ASTE</name>
<dbReference type="EMBL" id="JAVXUO010002887">
    <property type="protein sequence ID" value="KAK2968710.1"/>
    <property type="molecule type" value="Genomic_DNA"/>
</dbReference>
<dbReference type="Pfam" id="PF02798">
    <property type="entry name" value="GST_N"/>
    <property type="match status" value="1"/>
</dbReference>
<dbReference type="PANTHER" id="PTHR11260:SF773">
    <property type="entry name" value="GLUTATHIONE S-TRANSFERASE U26"/>
    <property type="match status" value="1"/>
</dbReference>
<comment type="catalytic activity">
    <reaction evidence="3">
        <text>RX + glutathione = an S-substituted glutathione + a halide anion + H(+)</text>
        <dbReference type="Rhea" id="RHEA:16437"/>
        <dbReference type="ChEBI" id="CHEBI:15378"/>
        <dbReference type="ChEBI" id="CHEBI:16042"/>
        <dbReference type="ChEBI" id="CHEBI:17792"/>
        <dbReference type="ChEBI" id="CHEBI:57925"/>
        <dbReference type="ChEBI" id="CHEBI:90779"/>
        <dbReference type="EC" id="2.5.1.18"/>
    </reaction>
</comment>
<evidence type="ECO:0000259" key="5">
    <source>
        <dbReference type="PROSITE" id="PS50405"/>
    </source>
</evidence>
<dbReference type="SFLD" id="SFLDG00358">
    <property type="entry name" value="Main_(cytGST)"/>
    <property type="match status" value="1"/>
</dbReference>
<keyword evidence="7" id="KW-1185">Reference proteome</keyword>
<dbReference type="PANTHER" id="PTHR11260">
    <property type="entry name" value="GLUTATHIONE S-TRANSFERASE, GST, SUPERFAMILY, GST DOMAIN CONTAINING"/>
    <property type="match status" value="1"/>
</dbReference>
<evidence type="ECO:0000256" key="3">
    <source>
        <dbReference type="ARBA" id="ARBA00047960"/>
    </source>
</evidence>
<dbReference type="CDD" id="cd03058">
    <property type="entry name" value="GST_N_Tau"/>
    <property type="match status" value="1"/>
</dbReference>
<dbReference type="InterPro" id="IPR036282">
    <property type="entry name" value="Glutathione-S-Trfase_C_sf"/>
</dbReference>
<dbReference type="CDD" id="cd03185">
    <property type="entry name" value="GST_C_Tau"/>
    <property type="match status" value="1"/>
</dbReference>
<dbReference type="FunFam" id="3.40.30.10:FF:000014">
    <property type="entry name" value="Tau class glutathione S-transferase"/>
    <property type="match status" value="1"/>
</dbReference>